<dbReference type="Proteomes" id="UP000253606">
    <property type="component" value="Chromosome"/>
</dbReference>
<sequence length="363" mass="40273">MRIFSFGSSIVSSYWNGAATYYRGCYKYLARLGHEIIFAEPDAYGRQQHRDSEDFSYVESLVYQPGEGLDSMLEQASSADVVIKHSGLGVDDEALERRVLELAAGSAIVFWDVDAPATIARMHLNPHDLFRSVLPHYDAVFTYGGGPWVKEQYLRLGAKAYYTMYNGLDPDTHYRVPPDPSLACDVAFLGNRLPDREARVDELFLRAAELYPEGTFLLGGEGWADKRLPSNVRWIGHVPTGDHNRVNCSAGMVMNINRASMADSGFSPPTRIFEVAGTGSCLLCDDWPGIADCFEPDEELLVVKTAEDVIAALTKYDDAGRRKIGAAFQRRALRDHTYAQRAAQAEIAFQECIAARSPTLAHS</sequence>
<reference evidence="2 3" key="1">
    <citation type="journal article" date="2018" name="Front. Microbiol.">
        <title>Hydrolytic Capabilities as a Key to Environmental Success: Chitinolytic and Cellulolytic Acidobacteria From Acidic Sub-arctic Soils and Boreal Peatlands.</title>
        <authorList>
            <person name="Belova S.E."/>
            <person name="Ravin N.V."/>
            <person name="Pankratov T.A."/>
            <person name="Rakitin A.L."/>
            <person name="Ivanova A.A."/>
            <person name="Beletsky A.V."/>
            <person name="Mardanov A.V."/>
            <person name="Sinninghe Damste J.S."/>
            <person name="Dedysh S.N."/>
        </authorList>
    </citation>
    <scope>NUCLEOTIDE SEQUENCE [LARGE SCALE GENOMIC DNA]</scope>
    <source>
        <strain evidence="2 3">SBC82</strain>
    </source>
</reference>
<gene>
    <name evidence="2" type="ORF">ACPOL_5361</name>
</gene>
<feature type="domain" description="Spore protein YkvP/CgeB glycosyl transferase-like" evidence="1">
    <location>
        <begin position="202"/>
        <end position="345"/>
    </location>
</feature>
<evidence type="ECO:0000313" key="3">
    <source>
        <dbReference type="Proteomes" id="UP000253606"/>
    </source>
</evidence>
<evidence type="ECO:0000313" key="2">
    <source>
        <dbReference type="EMBL" id="AXC14609.1"/>
    </source>
</evidence>
<dbReference type="OrthoDB" id="9813806at2"/>
<dbReference type="InterPro" id="IPR055259">
    <property type="entry name" value="YkvP/CgeB_Glyco_trans-like"/>
</dbReference>
<proteinExistence type="predicted"/>
<dbReference type="Gene3D" id="3.40.50.2000">
    <property type="entry name" value="Glycogen Phosphorylase B"/>
    <property type="match status" value="1"/>
</dbReference>
<dbReference type="RefSeq" id="WP_114209349.1">
    <property type="nucleotide sequence ID" value="NZ_CP030840.1"/>
</dbReference>
<dbReference type="SUPFAM" id="SSF53756">
    <property type="entry name" value="UDP-Glycosyltransferase/glycogen phosphorylase"/>
    <property type="match status" value="1"/>
</dbReference>
<dbReference type="AlphaFoldDB" id="A0A2Z5G6J8"/>
<name>A0A2Z5G6J8_9BACT</name>
<dbReference type="EMBL" id="CP030840">
    <property type="protein sequence ID" value="AXC14609.1"/>
    <property type="molecule type" value="Genomic_DNA"/>
</dbReference>
<keyword evidence="3" id="KW-1185">Reference proteome</keyword>
<dbReference type="KEGG" id="abas:ACPOL_5361"/>
<protein>
    <recommendedName>
        <fullName evidence="1">Spore protein YkvP/CgeB glycosyl transferase-like domain-containing protein</fullName>
    </recommendedName>
</protein>
<accession>A0A2Z5G6J8</accession>
<dbReference type="Pfam" id="PF13524">
    <property type="entry name" value="Glyco_trans_1_2"/>
    <property type="match status" value="1"/>
</dbReference>
<evidence type="ECO:0000259" key="1">
    <source>
        <dbReference type="Pfam" id="PF13524"/>
    </source>
</evidence>
<organism evidence="2 3">
    <name type="scientific">Acidisarcina polymorpha</name>
    <dbReference type="NCBI Taxonomy" id="2211140"/>
    <lineage>
        <taxon>Bacteria</taxon>
        <taxon>Pseudomonadati</taxon>
        <taxon>Acidobacteriota</taxon>
        <taxon>Terriglobia</taxon>
        <taxon>Terriglobales</taxon>
        <taxon>Acidobacteriaceae</taxon>
        <taxon>Acidisarcina</taxon>
    </lineage>
</organism>